<evidence type="ECO:0000313" key="7">
    <source>
        <dbReference type="EMBL" id="KAK0144732.1"/>
    </source>
</evidence>
<dbReference type="Pfam" id="PF09811">
    <property type="entry name" value="Yae1_N"/>
    <property type="match status" value="1"/>
</dbReference>
<dbReference type="InterPro" id="IPR038881">
    <property type="entry name" value="Yae1-like"/>
</dbReference>
<evidence type="ECO:0000256" key="1">
    <source>
        <dbReference type="ARBA" id="ARBA00004123"/>
    </source>
</evidence>
<dbReference type="AlphaFoldDB" id="A0AA47MQI7"/>
<comment type="caution">
    <text evidence="7">The sequence shown here is derived from an EMBL/GenBank/DDBJ whole genome shotgun (WGS) entry which is preliminary data.</text>
</comment>
<evidence type="ECO:0000256" key="4">
    <source>
        <dbReference type="ARBA" id="ARBA00023242"/>
    </source>
</evidence>
<feature type="domain" description="Essential protein Yae1 N-terminal" evidence="6">
    <location>
        <begin position="40"/>
        <end position="78"/>
    </location>
</feature>
<name>A0AA47MQI7_MERPO</name>
<evidence type="ECO:0000313" key="8">
    <source>
        <dbReference type="Proteomes" id="UP001174136"/>
    </source>
</evidence>
<comment type="subcellular location">
    <subcellularLocation>
        <location evidence="2">Cytoplasm</location>
    </subcellularLocation>
    <subcellularLocation>
        <location evidence="1">Nucleus</location>
    </subcellularLocation>
</comment>
<reference evidence="7" key="1">
    <citation type="journal article" date="2023" name="Front. Mar. Sci.">
        <title>A new Merluccius polli reference genome to investigate the effects of global change in West African waters.</title>
        <authorList>
            <person name="Mateo J.L."/>
            <person name="Blanco-Fernandez C."/>
            <person name="Garcia-Vazquez E."/>
            <person name="Machado-Schiaffino G."/>
        </authorList>
    </citation>
    <scope>NUCLEOTIDE SEQUENCE</scope>
    <source>
        <strain evidence="7">C29</strain>
        <tissue evidence="7">Fin</tissue>
    </source>
</reference>
<dbReference type="EMBL" id="JAOPHQ010003035">
    <property type="protein sequence ID" value="KAK0144732.1"/>
    <property type="molecule type" value="Genomic_DNA"/>
</dbReference>
<keyword evidence="3" id="KW-0963">Cytoplasm</keyword>
<gene>
    <name evidence="7" type="primary">YAE1D1</name>
    <name evidence="7" type="ORF">N1851_016816</name>
</gene>
<protein>
    <submittedName>
        <fullName evidence="7">Yae1 domain-containing protein 1</fullName>
    </submittedName>
</protein>
<dbReference type="GO" id="GO:0005634">
    <property type="term" value="C:nucleus"/>
    <property type="evidence" value="ECO:0007669"/>
    <property type="project" value="UniProtKB-SubCell"/>
</dbReference>
<organism evidence="7 8">
    <name type="scientific">Merluccius polli</name>
    <name type="common">Benguela hake</name>
    <name type="synonym">Merluccius cadenati</name>
    <dbReference type="NCBI Taxonomy" id="89951"/>
    <lineage>
        <taxon>Eukaryota</taxon>
        <taxon>Metazoa</taxon>
        <taxon>Chordata</taxon>
        <taxon>Craniata</taxon>
        <taxon>Vertebrata</taxon>
        <taxon>Euteleostomi</taxon>
        <taxon>Actinopterygii</taxon>
        <taxon>Neopterygii</taxon>
        <taxon>Teleostei</taxon>
        <taxon>Neoteleostei</taxon>
        <taxon>Acanthomorphata</taxon>
        <taxon>Zeiogadaria</taxon>
        <taxon>Gadariae</taxon>
        <taxon>Gadiformes</taxon>
        <taxon>Gadoidei</taxon>
        <taxon>Merlucciidae</taxon>
        <taxon>Merluccius</taxon>
    </lineage>
</organism>
<evidence type="ECO:0000256" key="5">
    <source>
        <dbReference type="SAM" id="MobiDB-lite"/>
    </source>
</evidence>
<keyword evidence="4" id="KW-0539">Nucleus</keyword>
<evidence type="ECO:0000259" key="6">
    <source>
        <dbReference type="Pfam" id="PF09811"/>
    </source>
</evidence>
<accession>A0AA47MQI7</accession>
<evidence type="ECO:0000256" key="3">
    <source>
        <dbReference type="ARBA" id="ARBA00022490"/>
    </source>
</evidence>
<dbReference type="PANTHER" id="PTHR18829:SF0">
    <property type="entry name" value="PROTEIN YAE1 HOMOLOG"/>
    <property type="match status" value="1"/>
</dbReference>
<evidence type="ECO:0000256" key="2">
    <source>
        <dbReference type="ARBA" id="ARBA00004496"/>
    </source>
</evidence>
<feature type="region of interest" description="Disordered" evidence="5">
    <location>
        <begin position="119"/>
        <end position="138"/>
    </location>
</feature>
<dbReference type="Proteomes" id="UP001174136">
    <property type="component" value="Unassembled WGS sequence"/>
</dbReference>
<keyword evidence="8" id="KW-1185">Reference proteome</keyword>
<dbReference type="InterPro" id="IPR019191">
    <property type="entry name" value="Essential_protein_Yae1_N"/>
</dbReference>
<feature type="region of interest" description="Disordered" evidence="5">
    <location>
        <begin position="215"/>
        <end position="240"/>
    </location>
</feature>
<dbReference type="PANTHER" id="PTHR18829">
    <property type="entry name" value="PROTEIN YAE1 HOMOLOG"/>
    <property type="match status" value="1"/>
</dbReference>
<sequence length="276" mass="28948">MSLVKSVSVSGDDVFDEDVDDITLQNKEWKHNMEKRVKDGYVEGIDTAKAKFLQLGFNLGYREGAEKTVALGRLKGVVSAIQCWCQQRPAPHNSSPVSVSGLLQRVEQHEERLMKEMRQALEKPPMATSSSDSLGVHPGEEEDGCCGRGGKEEGAGGCGGAGEGGGCCGGGGGGKEGGCCGGGGGKEGGCCGGGGGEGGGGECKKTDCCQKGGEEKMEQERNSKSSSSPISSFSSSRSFDSRENLYELLQACEELVEELGLPRELIEHLQLLRSMA</sequence>
<dbReference type="GO" id="GO:0005737">
    <property type="term" value="C:cytoplasm"/>
    <property type="evidence" value="ECO:0007669"/>
    <property type="project" value="UniProtKB-SubCell"/>
</dbReference>
<proteinExistence type="predicted"/>
<feature type="compositionally biased region" description="Low complexity" evidence="5">
    <location>
        <begin position="224"/>
        <end position="238"/>
    </location>
</feature>